<protein>
    <submittedName>
        <fullName evidence="1">Ribosomal protein S18 acetylase RimI-like enzyme</fullName>
    </submittedName>
</protein>
<evidence type="ECO:0000313" key="1">
    <source>
        <dbReference type="EMBL" id="MET3772039.1"/>
    </source>
</evidence>
<keyword evidence="2" id="KW-1185">Reference proteome</keyword>
<dbReference type="Proteomes" id="UP001549207">
    <property type="component" value="Unassembled WGS sequence"/>
</dbReference>
<proteinExistence type="predicted"/>
<sequence length="280" mass="29828">MATGVTGIHAGPAGGAAAWDVEAAMDAAWPAMERHSAGGWVFRAAGGVTQRANSIWPRHPGGTEVPPALLRDARAWYRARRLPVIFQVPAGARTAALDEFLDAEGFTRQSETLIMTRGPLPDAHTPEASVEIRTDPSADWLNVWWTVDGRGGADALATATDILKGCPSLYALVRDDAGRPAAVGRLAIPAGDTAPRGGDTARRGGIYCMATLPDARGRGYGTAVLRALLHAGSVQGLDGYWLLVTVANRSAQELYARAGFRETGRYLYRQERPRRALTGC</sequence>
<gene>
    <name evidence="1" type="ORF">ABIC98_001676</name>
</gene>
<evidence type="ECO:0000313" key="2">
    <source>
        <dbReference type="Proteomes" id="UP001549207"/>
    </source>
</evidence>
<organism evidence="1 2">
    <name type="scientific">Arthrobacter nitrophenolicus</name>
    <dbReference type="NCBI Taxonomy" id="683150"/>
    <lineage>
        <taxon>Bacteria</taxon>
        <taxon>Bacillati</taxon>
        <taxon>Actinomycetota</taxon>
        <taxon>Actinomycetes</taxon>
        <taxon>Micrococcales</taxon>
        <taxon>Micrococcaceae</taxon>
        <taxon>Arthrobacter</taxon>
    </lineage>
</organism>
<comment type="caution">
    <text evidence="1">The sequence shown here is derived from an EMBL/GenBank/DDBJ whole genome shotgun (WGS) entry which is preliminary data.</text>
</comment>
<dbReference type="EMBL" id="JBEPNJ010000005">
    <property type="protein sequence ID" value="MET3772039.1"/>
    <property type="molecule type" value="Genomic_DNA"/>
</dbReference>
<reference evidence="1" key="1">
    <citation type="submission" date="2024-06" db="EMBL/GenBank/DDBJ databases">
        <title>Genomic Encyclopedia of Type Strains, Phase IV (KMG-IV): sequencing the most valuable type-strain genomes for metagenomic binning, comparative biology and taxonomic classification.</title>
        <authorList>
            <person name="Goeker M."/>
        </authorList>
    </citation>
    <scope>NUCLEOTIDE SEQUENCE</scope>
    <source>
        <strain evidence="1">SJCon</strain>
    </source>
</reference>
<accession>A0ACC6TE98</accession>
<name>A0ACC6TE98_9MICC</name>